<dbReference type="OrthoDB" id="9811175at2"/>
<gene>
    <name evidence="1" type="ORF">TAGGR_1644</name>
</gene>
<reference evidence="2" key="1">
    <citation type="submission" date="2016-01" db="EMBL/GenBank/DDBJ databases">
        <title>Draft genome sequence of Thermodesulfovibrio aggregans strain TGE-P1.</title>
        <authorList>
            <person name="Sekiguchi Y."/>
            <person name="Ohashi A."/>
            <person name="Matsuura N."/>
            <person name="Tourlousse M.D."/>
        </authorList>
    </citation>
    <scope>NUCLEOTIDE SEQUENCE [LARGE SCALE GENOMIC DNA]</scope>
    <source>
        <strain evidence="2">TGE-P1</strain>
    </source>
</reference>
<name>A0A0U9HVM0_9BACT</name>
<dbReference type="RefSeq" id="WP_153000429.1">
    <property type="nucleotide sequence ID" value="NZ_BCNO01000001.1"/>
</dbReference>
<organism evidence="1 2">
    <name type="scientific">Thermodesulfovibrio aggregans</name>
    <dbReference type="NCBI Taxonomy" id="86166"/>
    <lineage>
        <taxon>Bacteria</taxon>
        <taxon>Pseudomonadati</taxon>
        <taxon>Nitrospirota</taxon>
        <taxon>Thermodesulfovibrionia</taxon>
        <taxon>Thermodesulfovibrionales</taxon>
        <taxon>Thermodesulfovibrionaceae</taxon>
        <taxon>Thermodesulfovibrio</taxon>
    </lineage>
</organism>
<accession>A0A0U9HVM0</accession>
<proteinExistence type="predicted"/>
<evidence type="ECO:0000313" key="1">
    <source>
        <dbReference type="EMBL" id="GAQ94463.1"/>
    </source>
</evidence>
<dbReference type="AlphaFoldDB" id="A0A0U9HVM0"/>
<dbReference type="Proteomes" id="UP000054976">
    <property type="component" value="Unassembled WGS sequence"/>
</dbReference>
<keyword evidence="2" id="KW-1185">Reference proteome</keyword>
<dbReference type="STRING" id="86166.TAGGR_1644"/>
<protein>
    <submittedName>
        <fullName evidence="1">Uncharacterized protein</fullName>
    </submittedName>
</protein>
<sequence>MKEPLLYYKTKEQIEEYRKKPVEQKLMWLQQQMEFFYYAMNEKAKN</sequence>
<evidence type="ECO:0000313" key="2">
    <source>
        <dbReference type="Proteomes" id="UP000054976"/>
    </source>
</evidence>
<comment type="caution">
    <text evidence="1">The sequence shown here is derived from an EMBL/GenBank/DDBJ whole genome shotgun (WGS) entry which is preliminary data.</text>
</comment>
<dbReference type="EMBL" id="BCNO01000001">
    <property type="protein sequence ID" value="GAQ94463.1"/>
    <property type="molecule type" value="Genomic_DNA"/>
</dbReference>